<protein>
    <recommendedName>
        <fullName evidence="10">FAD/NAD(P)-binding domain-containing protein</fullName>
    </recommendedName>
</protein>
<organism evidence="8 9">
    <name type="scientific">Rhinocladiella mackenziei CBS 650.93</name>
    <dbReference type="NCBI Taxonomy" id="1442369"/>
    <lineage>
        <taxon>Eukaryota</taxon>
        <taxon>Fungi</taxon>
        <taxon>Dikarya</taxon>
        <taxon>Ascomycota</taxon>
        <taxon>Pezizomycotina</taxon>
        <taxon>Eurotiomycetes</taxon>
        <taxon>Chaetothyriomycetidae</taxon>
        <taxon>Chaetothyriales</taxon>
        <taxon>Herpotrichiellaceae</taxon>
        <taxon>Rhinocladiella</taxon>
    </lineage>
</organism>
<evidence type="ECO:0000256" key="6">
    <source>
        <dbReference type="ARBA" id="ARBA00023002"/>
    </source>
</evidence>
<dbReference type="Proteomes" id="UP000053617">
    <property type="component" value="Unassembled WGS sequence"/>
</dbReference>
<dbReference type="RefSeq" id="XP_013273852.1">
    <property type="nucleotide sequence ID" value="XM_013418398.1"/>
</dbReference>
<comment type="cofactor">
    <cofactor evidence="1">
        <name>FAD</name>
        <dbReference type="ChEBI" id="CHEBI:57692"/>
    </cofactor>
</comment>
<dbReference type="VEuPathDB" id="FungiDB:Z518_04692"/>
<evidence type="ECO:0000313" key="8">
    <source>
        <dbReference type="EMBL" id="KIX06716.1"/>
    </source>
</evidence>
<keyword evidence="6" id="KW-0560">Oxidoreductase</keyword>
<dbReference type="InterPro" id="IPR050775">
    <property type="entry name" value="FAD-binding_Monooxygenases"/>
</dbReference>
<accession>A0A0D2IU75</accession>
<gene>
    <name evidence="8" type="ORF">Z518_04692</name>
</gene>
<dbReference type="InterPro" id="IPR020946">
    <property type="entry name" value="Flavin_mOase-like"/>
</dbReference>
<evidence type="ECO:0000256" key="3">
    <source>
        <dbReference type="ARBA" id="ARBA00022630"/>
    </source>
</evidence>
<dbReference type="GO" id="GO:0004499">
    <property type="term" value="F:N,N-dimethylaniline monooxygenase activity"/>
    <property type="evidence" value="ECO:0007669"/>
    <property type="project" value="InterPro"/>
</dbReference>
<keyword evidence="7" id="KW-0503">Monooxygenase</keyword>
<evidence type="ECO:0008006" key="10">
    <source>
        <dbReference type="Google" id="ProtNLM"/>
    </source>
</evidence>
<evidence type="ECO:0000256" key="7">
    <source>
        <dbReference type="ARBA" id="ARBA00023033"/>
    </source>
</evidence>
<dbReference type="GeneID" id="25292763"/>
<evidence type="ECO:0000256" key="2">
    <source>
        <dbReference type="ARBA" id="ARBA00010139"/>
    </source>
</evidence>
<keyword evidence="4" id="KW-0274">FAD</keyword>
<dbReference type="PANTHER" id="PTHR43098:SF3">
    <property type="entry name" value="L-ORNITHINE N(5)-MONOOXYGENASE-RELATED"/>
    <property type="match status" value="1"/>
</dbReference>
<comment type="similarity">
    <text evidence="2">Belongs to the FAD-binding monooxygenase family.</text>
</comment>
<name>A0A0D2IU75_9EURO</name>
<keyword evidence="3" id="KW-0285">Flavoprotein</keyword>
<reference evidence="8 9" key="1">
    <citation type="submission" date="2015-01" db="EMBL/GenBank/DDBJ databases">
        <title>The Genome Sequence of Rhinocladiella mackenzie CBS 650.93.</title>
        <authorList>
            <consortium name="The Broad Institute Genomics Platform"/>
            <person name="Cuomo C."/>
            <person name="de Hoog S."/>
            <person name="Gorbushina A."/>
            <person name="Stielow B."/>
            <person name="Teixiera M."/>
            <person name="Abouelleil A."/>
            <person name="Chapman S.B."/>
            <person name="Priest M."/>
            <person name="Young S.K."/>
            <person name="Wortman J."/>
            <person name="Nusbaum C."/>
            <person name="Birren B."/>
        </authorList>
    </citation>
    <scope>NUCLEOTIDE SEQUENCE [LARGE SCALE GENOMIC DNA]</scope>
    <source>
        <strain evidence="8 9">CBS 650.93</strain>
    </source>
</reference>
<dbReference type="Pfam" id="PF00743">
    <property type="entry name" value="FMO-like"/>
    <property type="match status" value="1"/>
</dbReference>
<dbReference type="PRINTS" id="PR00411">
    <property type="entry name" value="PNDRDTASEI"/>
</dbReference>
<dbReference type="AlphaFoldDB" id="A0A0D2IU75"/>
<dbReference type="GO" id="GO:0050661">
    <property type="term" value="F:NADP binding"/>
    <property type="evidence" value="ECO:0007669"/>
    <property type="project" value="InterPro"/>
</dbReference>
<sequence>MGSVVNCDVLIVGAGFSGMYGLYRLRKLGLKVKAFEAGSDFGGVWYWNRYPGARVDSEWPFYQLSLPEVWKDWNFTERFPDHNEIRAYFHHVDKVLDLRKDIEFDARVNSCVWDGTEGRWTVKTVAGHLAMCKYLFLCTGLLYQRHYPDFPGFEKYKGVVHHSGFWPDHLDMTGKKVAVIGAGATSVQIVQDLTKVASQLDMYMRRPSLCLPMAQRDISEAEQDCLKPYYGTLFKQGRKSAGGYPRYPPDCSIFDVSDQEREDYYEHLWKAGSFGFGASNYKEIWVDLKANRLAYDFWAKKTRARISDPKKRDLMAPLEPPYPILTKRSPLEQDYYETLDSNHVEIVDLKTTPIKTFSENGIVTADGKEREYDYVILATGFDSFTGSVSNMGLKSRDGEDIKDLWSKTGISTYLGIMIRGFPNCFMVYSPQAPTALSNGPTILECQVDWVVDAIEKLEKEGVKSIEPKQEAQDAWGEMITSMSQQTLFPLTNSWWTGGNIPGKKVQMLTYTRGIGEYEPQCRETLDSWKGFEVASA</sequence>
<dbReference type="HOGENOM" id="CLU_006937_8_0_1"/>
<evidence type="ECO:0000313" key="9">
    <source>
        <dbReference type="Proteomes" id="UP000053617"/>
    </source>
</evidence>
<proteinExistence type="inferred from homology"/>
<evidence type="ECO:0000256" key="4">
    <source>
        <dbReference type="ARBA" id="ARBA00022827"/>
    </source>
</evidence>
<keyword evidence="9" id="KW-1185">Reference proteome</keyword>
<dbReference type="InterPro" id="IPR036188">
    <property type="entry name" value="FAD/NAD-bd_sf"/>
</dbReference>
<dbReference type="PANTHER" id="PTHR43098">
    <property type="entry name" value="L-ORNITHINE N(5)-MONOOXYGENASE-RELATED"/>
    <property type="match status" value="1"/>
</dbReference>
<evidence type="ECO:0000256" key="5">
    <source>
        <dbReference type="ARBA" id="ARBA00022857"/>
    </source>
</evidence>
<dbReference type="EMBL" id="KN847477">
    <property type="protein sequence ID" value="KIX06716.1"/>
    <property type="molecule type" value="Genomic_DNA"/>
</dbReference>
<dbReference type="Gene3D" id="3.50.50.60">
    <property type="entry name" value="FAD/NAD(P)-binding domain"/>
    <property type="match status" value="2"/>
</dbReference>
<dbReference type="GO" id="GO:0050660">
    <property type="term" value="F:flavin adenine dinucleotide binding"/>
    <property type="evidence" value="ECO:0007669"/>
    <property type="project" value="InterPro"/>
</dbReference>
<dbReference type="OrthoDB" id="66881at2759"/>
<dbReference type="SUPFAM" id="SSF51905">
    <property type="entry name" value="FAD/NAD(P)-binding domain"/>
    <property type="match status" value="1"/>
</dbReference>
<keyword evidence="5" id="KW-0521">NADP</keyword>
<evidence type="ECO:0000256" key="1">
    <source>
        <dbReference type="ARBA" id="ARBA00001974"/>
    </source>
</evidence>